<protein>
    <submittedName>
        <fullName evidence="2">Uncharacterized protein</fullName>
    </submittedName>
</protein>
<reference evidence="2" key="1">
    <citation type="submission" date="2022-10" db="EMBL/GenBank/DDBJ databases">
        <title>Culturing micro-colonial fungi from biological soil crusts in the Mojave desert and describing Neophaeococcomyces mojavensis, and introducing the new genera and species Taxawa tesnikishii.</title>
        <authorList>
            <person name="Kurbessoian T."/>
            <person name="Stajich J.E."/>
        </authorList>
    </citation>
    <scope>NUCLEOTIDE SEQUENCE</scope>
    <source>
        <strain evidence="2">TK_41</strain>
    </source>
</reference>
<feature type="region of interest" description="Disordered" evidence="1">
    <location>
        <begin position="1"/>
        <end position="87"/>
    </location>
</feature>
<accession>A0AA39CEY2</accession>
<gene>
    <name evidence="2" type="ORF">H2200_009662</name>
</gene>
<dbReference type="EMBL" id="JAPDRK010000015">
    <property type="protein sequence ID" value="KAJ9605813.1"/>
    <property type="molecule type" value="Genomic_DNA"/>
</dbReference>
<evidence type="ECO:0000313" key="3">
    <source>
        <dbReference type="Proteomes" id="UP001172673"/>
    </source>
</evidence>
<feature type="compositionally biased region" description="Polar residues" evidence="1">
    <location>
        <begin position="53"/>
        <end position="69"/>
    </location>
</feature>
<keyword evidence="3" id="KW-1185">Reference proteome</keyword>
<proteinExistence type="predicted"/>
<organism evidence="2 3">
    <name type="scientific">Cladophialophora chaetospira</name>
    <dbReference type="NCBI Taxonomy" id="386627"/>
    <lineage>
        <taxon>Eukaryota</taxon>
        <taxon>Fungi</taxon>
        <taxon>Dikarya</taxon>
        <taxon>Ascomycota</taxon>
        <taxon>Pezizomycotina</taxon>
        <taxon>Eurotiomycetes</taxon>
        <taxon>Chaetothyriomycetidae</taxon>
        <taxon>Chaetothyriales</taxon>
        <taxon>Herpotrichiellaceae</taxon>
        <taxon>Cladophialophora</taxon>
    </lineage>
</organism>
<feature type="compositionally biased region" description="Basic residues" evidence="1">
    <location>
        <begin position="34"/>
        <end position="44"/>
    </location>
</feature>
<dbReference type="Proteomes" id="UP001172673">
    <property type="component" value="Unassembled WGS sequence"/>
</dbReference>
<sequence>MAPTSDSKLVRSKAKGRASEAGSGSKPAGVVKARAQKPAKKLKRRLGDGLFSRYSNDVGNSHTRANSEALTAPPTTVPEESDDGELSDLDTEIYELRTGRMLSINHLEAAMRLISQGKHVPSIAAGYGISAKQLVHEVTQYALEKDEDKYGSLVDAVIGTIRNGAPVRKDDHATTSWDKSQGVL</sequence>
<dbReference type="AlphaFoldDB" id="A0AA39CEY2"/>
<evidence type="ECO:0000313" key="2">
    <source>
        <dbReference type="EMBL" id="KAJ9605813.1"/>
    </source>
</evidence>
<comment type="caution">
    <text evidence="2">The sequence shown here is derived from an EMBL/GenBank/DDBJ whole genome shotgun (WGS) entry which is preliminary data.</text>
</comment>
<name>A0AA39CEY2_9EURO</name>
<evidence type="ECO:0000256" key="1">
    <source>
        <dbReference type="SAM" id="MobiDB-lite"/>
    </source>
</evidence>